<dbReference type="Gene3D" id="1.10.1790.10">
    <property type="entry name" value="PRD domain"/>
    <property type="match status" value="1"/>
</dbReference>
<evidence type="ECO:0000256" key="1">
    <source>
        <dbReference type="ARBA" id="ARBA00022679"/>
    </source>
</evidence>
<comment type="caution">
    <text evidence="9">The sequence shown here is derived from an EMBL/GenBank/DDBJ whole genome shotgun (WGS) entry which is preliminary data.</text>
</comment>
<dbReference type="Gene3D" id="3.40.930.10">
    <property type="entry name" value="Mannitol-specific EII, Chain A"/>
    <property type="match status" value="1"/>
</dbReference>
<keyword evidence="2" id="KW-0677">Repeat</keyword>
<keyword evidence="4" id="KW-0010">Activator</keyword>
<gene>
    <name evidence="9" type="ORF">O3V59_21435</name>
</gene>
<dbReference type="Pfam" id="PF05043">
    <property type="entry name" value="Mga"/>
    <property type="match status" value="1"/>
</dbReference>
<dbReference type="SUPFAM" id="SSF63520">
    <property type="entry name" value="PTS-regulatory domain, PRD"/>
    <property type="match status" value="2"/>
</dbReference>
<dbReference type="InterPro" id="IPR036388">
    <property type="entry name" value="WH-like_DNA-bd_sf"/>
</dbReference>
<dbReference type="RefSeq" id="WP_271141002.1">
    <property type="nucleotide sequence ID" value="NZ_JAPYYP010000050.1"/>
</dbReference>
<feature type="domain" description="PRD" evidence="8">
    <location>
        <begin position="291"/>
        <end position="398"/>
    </location>
</feature>
<dbReference type="CDD" id="cd00211">
    <property type="entry name" value="PTS_IIA_fru"/>
    <property type="match status" value="1"/>
</dbReference>
<feature type="domain" description="PTS EIIB type-2" evidence="7">
    <location>
        <begin position="403"/>
        <end position="491"/>
    </location>
</feature>
<dbReference type="Pfam" id="PF00359">
    <property type="entry name" value="PTS_EIIA_2"/>
    <property type="match status" value="1"/>
</dbReference>
<sequence>MLDKRTMQMLQLLVQSHHYLSVKELMEHFSISRRTLYYDIHKINDWLKEAGLPQVQYIYAKGYYLDESSRQAAARIIGEKKPNGYALRSGERQVYLLLYVLLANKRITTHECMEKTGVSRNTILNDLKKVKEEVEKHGLSLSYSYANGYEITGDELTIRNVLSHYVHSLLHDGQELLLQDLHEDDTDVPIPDIILQWLNDCEKHLQVQFAEDTTKSLSYLFTYYVKRIMGGNAIAFPQRQIKRIVETRHYQVIQTLERVLPLQLPQDEKCYLATLLLSAKVNEFGQSAETNEIPALKLAIADMVDLFEMRACVVFDQRVQLERNLYIHLQPAYYRFLYDMDVTNPLKEVIQRQYRDIYELTKKSISPLEQLVGKSISDDEIAYITVHFGGWMRRQGITATTLRRVLLVCANGVGTSRILVQQLDGLFSNIDLLGPITLRQYEHFREDVDLVVSTTKIANPRHRIILVNPILTDRDKVQLLNEMEAVSHSAPSHITAQTIVDIVKKYAVVEKEEQLAEEIRQVLHQQKQIKRERKPMLDELLQEECIQLKDSVSDWKEAIRLAAEPLLKSQSITEAYVQAMIANVEENGPYIVIAPKVALPHARPEQGVNRIGMSLLRLKQPVSFSETQVREAQLIIVLAAVDNETHLQALAQLSMMLSEEDNIDRIIGAHDKETILHYISMYSNNRGNEA</sequence>
<reference evidence="9" key="1">
    <citation type="submission" date="2022-12" db="EMBL/GenBank/DDBJ databases">
        <title>Draft genome sequence of the thermophilic strain Brevibacillus thermoruber HT42, isolated from Los Humeros, Puebla, Mexico, with biotechnological potential.</title>
        <authorList>
            <person name="Lara Sanchez J."/>
            <person name="Solis Palacios R."/>
            <person name="Bustos Baena A.S."/>
            <person name="Ruz Baez A.E."/>
            <person name="Espinosa Luna G."/>
            <person name="Oliart Ros R.M."/>
        </authorList>
    </citation>
    <scope>NUCLEOTIDE SEQUENCE</scope>
    <source>
        <strain evidence="9">HT42</strain>
    </source>
</reference>
<dbReference type="AlphaFoldDB" id="A0A9X3TUV0"/>
<dbReference type="GO" id="GO:0009401">
    <property type="term" value="P:phosphoenolpyruvate-dependent sugar phosphotransferase system"/>
    <property type="evidence" value="ECO:0007669"/>
    <property type="project" value="InterPro"/>
</dbReference>
<keyword evidence="1" id="KW-0808">Transferase</keyword>
<dbReference type="InterPro" id="IPR013011">
    <property type="entry name" value="PTS_EIIB_2"/>
</dbReference>
<dbReference type="Pfam" id="PF00874">
    <property type="entry name" value="PRD"/>
    <property type="match status" value="2"/>
</dbReference>
<feature type="domain" description="PTS EIIA type-2" evidence="6">
    <location>
        <begin position="539"/>
        <end position="682"/>
    </location>
</feature>
<dbReference type="EMBL" id="JAPYYP010000050">
    <property type="protein sequence ID" value="MDA5110904.1"/>
    <property type="molecule type" value="Genomic_DNA"/>
</dbReference>
<dbReference type="PANTHER" id="PTHR30185">
    <property type="entry name" value="CRYPTIC BETA-GLUCOSIDE BGL OPERON ANTITERMINATOR"/>
    <property type="match status" value="1"/>
</dbReference>
<protein>
    <submittedName>
        <fullName evidence="9">BglG family transcription antiterminator</fullName>
    </submittedName>
</protein>
<evidence type="ECO:0000256" key="2">
    <source>
        <dbReference type="ARBA" id="ARBA00022737"/>
    </source>
</evidence>
<dbReference type="PANTHER" id="PTHR30185:SF9">
    <property type="entry name" value="MANNITOL-SPECIFIC PHOSPHOTRANSFERASE ENZYME IIA COMPONENT"/>
    <property type="match status" value="1"/>
</dbReference>
<dbReference type="SUPFAM" id="SSF52794">
    <property type="entry name" value="PTS system IIB component-like"/>
    <property type="match status" value="1"/>
</dbReference>
<dbReference type="GO" id="GO:0006355">
    <property type="term" value="P:regulation of DNA-templated transcription"/>
    <property type="evidence" value="ECO:0007669"/>
    <property type="project" value="InterPro"/>
</dbReference>
<evidence type="ECO:0000259" key="8">
    <source>
        <dbReference type="PROSITE" id="PS51372"/>
    </source>
</evidence>
<keyword evidence="3" id="KW-0805">Transcription regulation</keyword>
<accession>A0A9X3TUV0</accession>
<dbReference type="Pfam" id="PF08279">
    <property type="entry name" value="HTH_11"/>
    <property type="match status" value="1"/>
</dbReference>
<dbReference type="InterPro" id="IPR036390">
    <property type="entry name" value="WH_DNA-bd_sf"/>
</dbReference>
<evidence type="ECO:0000256" key="3">
    <source>
        <dbReference type="ARBA" id="ARBA00023015"/>
    </source>
</evidence>
<dbReference type="SUPFAM" id="SSF46785">
    <property type="entry name" value="Winged helix' DNA-binding domain"/>
    <property type="match status" value="1"/>
</dbReference>
<evidence type="ECO:0000259" key="6">
    <source>
        <dbReference type="PROSITE" id="PS51094"/>
    </source>
</evidence>
<keyword evidence="10" id="KW-1185">Reference proteome</keyword>
<dbReference type="Proteomes" id="UP001151071">
    <property type="component" value="Unassembled WGS sequence"/>
</dbReference>
<dbReference type="PROSITE" id="PS51372">
    <property type="entry name" value="PRD_2"/>
    <property type="match status" value="2"/>
</dbReference>
<dbReference type="SUPFAM" id="SSF55804">
    <property type="entry name" value="Phoshotransferase/anion transport protein"/>
    <property type="match status" value="1"/>
</dbReference>
<dbReference type="InterPro" id="IPR016152">
    <property type="entry name" value="PTrfase/Anion_transptr"/>
</dbReference>
<dbReference type="InterPro" id="IPR036634">
    <property type="entry name" value="PRD_sf"/>
</dbReference>
<feature type="domain" description="PRD" evidence="8">
    <location>
        <begin position="185"/>
        <end position="286"/>
    </location>
</feature>
<name>A0A9X3TUV0_9BACL</name>
<evidence type="ECO:0000256" key="5">
    <source>
        <dbReference type="ARBA" id="ARBA00023163"/>
    </source>
</evidence>
<organism evidence="9 10">
    <name type="scientific">Brevibacillus thermoruber</name>
    <dbReference type="NCBI Taxonomy" id="33942"/>
    <lineage>
        <taxon>Bacteria</taxon>
        <taxon>Bacillati</taxon>
        <taxon>Bacillota</taxon>
        <taxon>Bacilli</taxon>
        <taxon>Bacillales</taxon>
        <taxon>Paenibacillaceae</taxon>
        <taxon>Brevibacillus</taxon>
    </lineage>
</organism>
<dbReference type="PROSITE" id="PS00372">
    <property type="entry name" value="PTS_EIIA_TYPE_2_HIS"/>
    <property type="match status" value="1"/>
</dbReference>
<evidence type="ECO:0000313" key="9">
    <source>
        <dbReference type="EMBL" id="MDA5110904.1"/>
    </source>
</evidence>
<dbReference type="CDD" id="cd05568">
    <property type="entry name" value="PTS_IIB_bgl_like"/>
    <property type="match status" value="1"/>
</dbReference>
<dbReference type="InterPro" id="IPR013196">
    <property type="entry name" value="HTH_11"/>
</dbReference>
<evidence type="ECO:0000256" key="4">
    <source>
        <dbReference type="ARBA" id="ARBA00023159"/>
    </source>
</evidence>
<evidence type="ECO:0000313" key="10">
    <source>
        <dbReference type="Proteomes" id="UP001151071"/>
    </source>
</evidence>
<dbReference type="Gene3D" id="3.40.50.2300">
    <property type="match status" value="1"/>
</dbReference>
<keyword evidence="5" id="KW-0804">Transcription</keyword>
<dbReference type="InterPro" id="IPR050661">
    <property type="entry name" value="BglG_antiterminators"/>
</dbReference>
<evidence type="ECO:0000259" key="7">
    <source>
        <dbReference type="PROSITE" id="PS51099"/>
    </source>
</evidence>
<dbReference type="InterPro" id="IPR002178">
    <property type="entry name" value="PTS_EIIA_type-2_dom"/>
</dbReference>
<dbReference type="PROSITE" id="PS51099">
    <property type="entry name" value="PTS_EIIB_TYPE_2"/>
    <property type="match status" value="1"/>
</dbReference>
<dbReference type="Gene3D" id="1.10.10.10">
    <property type="entry name" value="Winged helix-like DNA-binding domain superfamily/Winged helix DNA-binding domain"/>
    <property type="match status" value="2"/>
</dbReference>
<dbReference type="GO" id="GO:0008982">
    <property type="term" value="F:protein-N(PI)-phosphohistidine-sugar phosphotransferase activity"/>
    <property type="evidence" value="ECO:0007669"/>
    <property type="project" value="InterPro"/>
</dbReference>
<dbReference type="PROSITE" id="PS51094">
    <property type="entry name" value="PTS_EIIA_TYPE_2"/>
    <property type="match status" value="1"/>
</dbReference>
<dbReference type="InterPro" id="IPR036095">
    <property type="entry name" value="PTS_EIIB-like_sf"/>
</dbReference>
<proteinExistence type="predicted"/>
<dbReference type="InterPro" id="IPR007737">
    <property type="entry name" value="Mga_HTH"/>
</dbReference>
<dbReference type="InterPro" id="IPR011608">
    <property type="entry name" value="PRD"/>
</dbReference>